<protein>
    <recommendedName>
        <fullName evidence="1">Dynamin stalk domain-containing protein</fullName>
    </recommendedName>
</protein>
<proteinExistence type="predicted"/>
<dbReference type="Proteomes" id="UP000626109">
    <property type="component" value="Unassembled WGS sequence"/>
</dbReference>
<organism evidence="2 3">
    <name type="scientific">Polarella glacialis</name>
    <name type="common">Dinoflagellate</name>
    <dbReference type="NCBI Taxonomy" id="89957"/>
    <lineage>
        <taxon>Eukaryota</taxon>
        <taxon>Sar</taxon>
        <taxon>Alveolata</taxon>
        <taxon>Dinophyceae</taxon>
        <taxon>Suessiales</taxon>
        <taxon>Suessiaceae</taxon>
        <taxon>Polarella</taxon>
    </lineage>
</organism>
<dbReference type="EMBL" id="CAJNNW010032026">
    <property type="protein sequence ID" value="CAE8710689.1"/>
    <property type="molecule type" value="Genomic_DNA"/>
</dbReference>
<dbReference type="AlphaFoldDB" id="A0A813KMC3"/>
<dbReference type="Gene3D" id="1.20.120.1240">
    <property type="entry name" value="Dynamin, middle domain"/>
    <property type="match status" value="1"/>
</dbReference>
<dbReference type="Pfam" id="PF01031">
    <property type="entry name" value="Dynamin_M"/>
    <property type="match status" value="2"/>
</dbReference>
<dbReference type="GO" id="GO:0048312">
    <property type="term" value="P:intracellular distribution of mitochondria"/>
    <property type="evidence" value="ECO:0007669"/>
    <property type="project" value="TreeGrafter"/>
</dbReference>
<dbReference type="Gene3D" id="3.40.50.300">
    <property type="entry name" value="P-loop containing nucleotide triphosphate hydrolases"/>
    <property type="match status" value="1"/>
</dbReference>
<dbReference type="InterPro" id="IPR000375">
    <property type="entry name" value="Dynamin_stalk"/>
</dbReference>
<dbReference type="GO" id="GO:0016559">
    <property type="term" value="P:peroxisome fission"/>
    <property type="evidence" value="ECO:0007669"/>
    <property type="project" value="TreeGrafter"/>
</dbReference>
<evidence type="ECO:0000259" key="1">
    <source>
        <dbReference type="Pfam" id="PF01031"/>
    </source>
</evidence>
<evidence type="ECO:0000313" key="3">
    <source>
        <dbReference type="Proteomes" id="UP000626109"/>
    </source>
</evidence>
<dbReference type="PRINTS" id="PR00195">
    <property type="entry name" value="DYNAMIN"/>
</dbReference>
<accession>A0A813KMC3</accession>
<feature type="domain" description="Dynamin stalk" evidence="1">
    <location>
        <begin position="39"/>
        <end position="196"/>
    </location>
</feature>
<comment type="caution">
    <text evidence="2">The sequence shown here is derived from an EMBL/GenBank/DDBJ whole genome shotgun (WGS) entry which is preliminary data.</text>
</comment>
<dbReference type="GO" id="GO:0016020">
    <property type="term" value="C:membrane"/>
    <property type="evidence" value="ECO:0007669"/>
    <property type="project" value="TreeGrafter"/>
</dbReference>
<dbReference type="GO" id="GO:0000266">
    <property type="term" value="P:mitochondrial fission"/>
    <property type="evidence" value="ECO:0007669"/>
    <property type="project" value="TreeGrafter"/>
</dbReference>
<dbReference type="GO" id="GO:0003924">
    <property type="term" value="F:GTPase activity"/>
    <property type="evidence" value="ECO:0007669"/>
    <property type="project" value="TreeGrafter"/>
</dbReference>
<name>A0A813KMC3_POLGL</name>
<dbReference type="PANTHER" id="PTHR11566">
    <property type="entry name" value="DYNAMIN"/>
    <property type="match status" value="1"/>
</dbReference>
<gene>
    <name evidence="2" type="ORF">PGLA2088_LOCUS36072</name>
</gene>
<dbReference type="GO" id="GO:0006897">
    <property type="term" value="P:endocytosis"/>
    <property type="evidence" value="ECO:0007669"/>
    <property type="project" value="TreeGrafter"/>
</dbReference>
<dbReference type="GO" id="GO:0008017">
    <property type="term" value="F:microtubule binding"/>
    <property type="evidence" value="ECO:0007669"/>
    <property type="project" value="TreeGrafter"/>
</dbReference>
<reference evidence="2" key="1">
    <citation type="submission" date="2021-02" db="EMBL/GenBank/DDBJ databases">
        <authorList>
            <person name="Dougan E. K."/>
            <person name="Rhodes N."/>
            <person name="Thang M."/>
            <person name="Chan C."/>
        </authorList>
    </citation>
    <scope>NUCLEOTIDE SEQUENCE</scope>
</reference>
<sequence>MENQQVRMLARKHDPEGLRTVGVLTKADLMQPGTEEKWLEVFRNERYTLKHGFFAVRNATQSELDEGIEPLKARENEDEFFRTTHAGEKLQQAAKTRCGSAALRDFLGLRLGELIRQQIPPLSRELRKLLKEAEAELKSLGAAVGPQEATHRLEGLVQQLFQTFQAKVEACGEAPGQSVDLSFWHQIRKHYQDLHHSCYDARPRLMAKSYQLDDSDLTSEDQVVTVQLKSWSDWSMLALHLGDARSISKTGDVCGKVLVKGMVLVGEKWFQNPSLEEKNGVVISGNYAYFGKSQFPKTIAESWTDPQSWTSLSELDMQNNADTPMASCSTGDWSAVMAAGLTRRTYRWRPAALATGRPQWPVSLRFESTTTAPTNCVTIDQIAKLIDEHQGRELNLPGGPAAYKSMCRIVRDAEQRWSTPAAQCVDEVASTLESLALTACTETFARYPRLLAKSSEILIELIEDLKAEARKRMEELLCQQEMAVDLYTQNDHYLKENFDRAQSIIRRQLGLSLDLERLDTAENQELMALVRKAGYQQDVYKLIAPDHRDDAIWCMAGAFAYHKVAFKRFCDNVPRSLDQLLLREFVARCRNSLFDGLGVISTGKPSEASSSPKPPEYWLAEAPSIKRKREELDATVARRRKGIEQLSSVTVATSVPEA</sequence>
<dbReference type="PANTHER" id="PTHR11566:SF21">
    <property type="entry name" value="DYNAMIN RELATED PROTEIN 1, ISOFORM A"/>
    <property type="match status" value="1"/>
</dbReference>
<dbReference type="InterPro" id="IPR022812">
    <property type="entry name" value="Dynamin"/>
</dbReference>
<dbReference type="GO" id="GO:0005739">
    <property type="term" value="C:mitochondrion"/>
    <property type="evidence" value="ECO:0007669"/>
    <property type="project" value="TreeGrafter"/>
</dbReference>
<dbReference type="SUPFAM" id="SSF52540">
    <property type="entry name" value="P-loop containing nucleoside triphosphate hydrolases"/>
    <property type="match status" value="1"/>
</dbReference>
<dbReference type="InterPro" id="IPR027417">
    <property type="entry name" value="P-loop_NTPase"/>
</dbReference>
<feature type="domain" description="Dynamin stalk" evidence="1">
    <location>
        <begin position="369"/>
        <end position="497"/>
    </location>
</feature>
<evidence type="ECO:0000313" key="2">
    <source>
        <dbReference type="EMBL" id="CAE8710689.1"/>
    </source>
</evidence>
<dbReference type="GO" id="GO:0005874">
    <property type="term" value="C:microtubule"/>
    <property type="evidence" value="ECO:0007669"/>
    <property type="project" value="TreeGrafter"/>
</dbReference>